<evidence type="ECO:0008006" key="4">
    <source>
        <dbReference type="Google" id="ProtNLM"/>
    </source>
</evidence>
<dbReference type="InterPro" id="IPR011044">
    <property type="entry name" value="Quino_amine_DH_bsu"/>
</dbReference>
<feature type="region of interest" description="Disordered" evidence="1">
    <location>
        <begin position="41"/>
        <end position="61"/>
    </location>
</feature>
<name>A0ABU2GWW3_9ACTN</name>
<organism evidence="2 3">
    <name type="scientific">Gordonia westfalica</name>
    <dbReference type="NCBI Taxonomy" id="158898"/>
    <lineage>
        <taxon>Bacteria</taxon>
        <taxon>Bacillati</taxon>
        <taxon>Actinomycetota</taxon>
        <taxon>Actinomycetes</taxon>
        <taxon>Mycobacteriales</taxon>
        <taxon>Gordoniaceae</taxon>
        <taxon>Gordonia</taxon>
    </lineage>
</organism>
<dbReference type="SUPFAM" id="SSF50969">
    <property type="entry name" value="YVTN repeat-like/Quinoprotein amine dehydrogenase"/>
    <property type="match status" value="1"/>
</dbReference>
<comment type="caution">
    <text evidence="2">The sequence shown here is derived from an EMBL/GenBank/DDBJ whole genome shotgun (WGS) entry which is preliminary data.</text>
</comment>
<dbReference type="Proteomes" id="UP001265083">
    <property type="component" value="Unassembled WGS sequence"/>
</dbReference>
<dbReference type="Gene3D" id="2.130.10.10">
    <property type="entry name" value="YVTN repeat-like/Quinoprotein amine dehydrogenase"/>
    <property type="match status" value="1"/>
</dbReference>
<dbReference type="EMBL" id="JAVLUS010000018">
    <property type="protein sequence ID" value="MDS1115925.1"/>
    <property type="molecule type" value="Genomic_DNA"/>
</dbReference>
<reference evidence="2 3" key="1">
    <citation type="submission" date="2023-08" db="EMBL/GenBank/DDBJ databases">
        <title>Bioegradation of LLDPE and BLDPE plastic by marine bacteria from coast plastic debris.</title>
        <authorList>
            <person name="Rong Z."/>
        </authorList>
    </citation>
    <scope>NUCLEOTIDE SEQUENCE [LARGE SCALE GENOMIC DNA]</scope>
    <source>
        <strain evidence="2 3">Z-2</strain>
    </source>
</reference>
<protein>
    <recommendedName>
        <fullName evidence="4">PQQ-like domain-containing protein</fullName>
    </recommendedName>
</protein>
<sequence length="434" mass="46624">MSTHGSPNRKKKFALLAGALTVTVAVGIGAVFAVRAATQDDAENQSRENLADLSVEPDGPRWYFDDEPRARTQAIGGNAQVVAIASQLPSEGRSTVAFVDTETGEARSEAASPDDGHRFGLCAVVDSGSSAACTLIRSPSGSNDPLIAFIDVATGSIRRTVETDGHQVLAYQNRFFAIPFIEDRNGIDVYDADGSHTATLPGGDIYPRWGLMTSVEETGESNAKTLVVHDLDTLEVAFRHEFELHAYSEFSPFAGGFAVDTGDGVAYVDNRGSLMTTVQGARIAFRTKGLDLTYPLEPTRETRLPILTGRGNSPGDATTLSAASPMTGKPLWRWRFSEPFVESATADTVTIRQGVNGKSSVYDIVTGEVLADHLTDTQCLGSDGRRVLVSQLDEDRGYMLRALDRAETVWEIGPYLSNPVVIAGKVYADNARVL</sequence>
<accession>A0ABU2GWW3</accession>
<proteinExistence type="predicted"/>
<dbReference type="RefSeq" id="WP_310951795.1">
    <property type="nucleotide sequence ID" value="NZ_JAVLUS010000018.1"/>
</dbReference>
<gene>
    <name evidence="2" type="ORF">RD149_19450</name>
</gene>
<evidence type="ECO:0000313" key="3">
    <source>
        <dbReference type="Proteomes" id="UP001265083"/>
    </source>
</evidence>
<evidence type="ECO:0000256" key="1">
    <source>
        <dbReference type="SAM" id="MobiDB-lite"/>
    </source>
</evidence>
<evidence type="ECO:0000313" key="2">
    <source>
        <dbReference type="EMBL" id="MDS1115925.1"/>
    </source>
</evidence>
<dbReference type="InterPro" id="IPR015943">
    <property type="entry name" value="WD40/YVTN_repeat-like_dom_sf"/>
</dbReference>
<keyword evidence="3" id="KW-1185">Reference proteome</keyword>